<protein>
    <submittedName>
        <fullName evidence="3">T9SS type A sorting domain-containing protein</fullName>
    </submittedName>
</protein>
<evidence type="ECO:0000313" key="4">
    <source>
        <dbReference type="Proteomes" id="UP000326570"/>
    </source>
</evidence>
<dbReference type="InterPro" id="IPR013783">
    <property type="entry name" value="Ig-like_fold"/>
</dbReference>
<dbReference type="InterPro" id="IPR026444">
    <property type="entry name" value="Secre_tail"/>
</dbReference>
<dbReference type="Gene3D" id="2.60.40.10">
    <property type="entry name" value="Immunoglobulins"/>
    <property type="match status" value="2"/>
</dbReference>
<comment type="caution">
    <text evidence="3">The sequence shown here is derived from an EMBL/GenBank/DDBJ whole genome shotgun (WGS) entry which is preliminary data.</text>
</comment>
<organism evidence="3 4">
    <name type="scientific">Adhaeribacter soli</name>
    <dbReference type="NCBI Taxonomy" id="2607655"/>
    <lineage>
        <taxon>Bacteria</taxon>
        <taxon>Pseudomonadati</taxon>
        <taxon>Bacteroidota</taxon>
        <taxon>Cytophagia</taxon>
        <taxon>Cytophagales</taxon>
        <taxon>Hymenobacteraceae</taxon>
        <taxon>Adhaeribacter</taxon>
    </lineage>
</organism>
<keyword evidence="1" id="KW-0812">Transmembrane</keyword>
<feature type="domain" description="Secretion system C-terminal sorting" evidence="2">
    <location>
        <begin position="1119"/>
        <end position="1190"/>
    </location>
</feature>
<dbReference type="NCBIfam" id="TIGR04183">
    <property type="entry name" value="Por_Secre_tail"/>
    <property type="match status" value="1"/>
</dbReference>
<dbReference type="EMBL" id="VTWT01000010">
    <property type="protein sequence ID" value="KAA9325950.1"/>
    <property type="molecule type" value="Genomic_DNA"/>
</dbReference>
<evidence type="ECO:0000256" key="1">
    <source>
        <dbReference type="SAM" id="Phobius"/>
    </source>
</evidence>
<evidence type="ECO:0000313" key="3">
    <source>
        <dbReference type="EMBL" id="KAA9325950.1"/>
    </source>
</evidence>
<gene>
    <name evidence="3" type="ORF">F0P94_16125</name>
</gene>
<keyword evidence="1" id="KW-0472">Membrane</keyword>
<sequence length="1198" mass="125098">MNLRNALRGFNWIGSFMGLILVLVFNHYTFAQTKGLIVEPARTGTVAPHINHGKPVLDPDLDGYISKKTAGVQRGFQTNDTTESEIPYKPFPLPGKEPMEDLARGPRQGFSDFADVPGTKVYPVSSYLSPAGNFMFRFRLGGIAPNSKGYSILVDADGKFGFSGVNADPQASVDNPGFEFEILLATNFAVRLYDINNATGTATQIGTDAELPYNTYAQKGIAYFENAGADYFYDFYIPFSKITAYFNGSSSLRPLVTTSTPLRMVANTIMAPQSVIKGPISDISGIDDRAYSNPAAAWEKLVNGFVAKAPDGTTTTYYQSFRSDAPVITSTSLVAGTGKTISGTSSEAAGTIIKIYRNGVYLGQTTVQAGGTWTYPATGTMTLTTNERYTATATFTGESESAFSNEVIVGTNCTYSTAPVLGTCTGVKGIDGTVPGAAAGTVIKIYDAKNPGVVFATVTTGGTGASSISATNPGSAFMFKYNNNYNNCNSGANDMPLGSYYVTATEAGKCESARTATSSSTCFGSAITYNLTLSTSPVLQSTTTLSGNVINGASVFVYVGGQYVGRATVTNGTTNATWTISNLVLRSGQTVQVEAVSGTSCSASITANVVNPSNPPIVNSPIRTNATTISGTSTEANGSVITIYLNGTPITGDVTSSTTTVTNGTWSFAKPAAVTLAVGSAITATATATGKTESPVSNSVAVTAIPPAVPALPNITGGPYLEGGTTVSGTGPANTPINVYIDGYLIGTVTSPTTTWTLNLTTAAPAGTHNNDLYAGGYLNATSGTIGSNESAYSNNTTGTYVIVQCNPPAIRTASLTNPQVCSGSATEFRLTGSQAGVIYTLMNGSTERGPSVLGTGDASPAYVSVISFPLTSSTSSPVTETFTIVAKSITGGTCTPTTMTLNPSANPPGVVTINPAPNTGLNVTAPASVAPGGTANVVVENSQLNYRYQLREGTTNIGGIVSGNGGNIYLPTGAINELKTFNVLATDVTRSTNCTAQLTRTVTINTDAPVAPLPVALVSFTGKLVNDLAVLDWATAIEKDNDHFMVERSLNGKEFTQIGKVKGNLNSSQWQTYSFTDMEPVSSLQYYRLKQVDLDGTFEYSKVIALDSKLNRKTEPILYPNPASRNASVLVESKMAETVTLAVYDAVGNLLTQKSVTLKTGSNLLPVETKDLPAGMYLIKVGGKEMNATLKLQKVSE</sequence>
<keyword evidence="1" id="KW-1133">Transmembrane helix</keyword>
<keyword evidence="4" id="KW-1185">Reference proteome</keyword>
<proteinExistence type="predicted"/>
<accession>A0A5N1IQV9</accession>
<dbReference type="AlphaFoldDB" id="A0A5N1IQV9"/>
<feature type="transmembrane region" description="Helical" evidence="1">
    <location>
        <begin position="12"/>
        <end position="30"/>
    </location>
</feature>
<name>A0A5N1IQV9_9BACT</name>
<reference evidence="3 4" key="1">
    <citation type="submission" date="2019-09" db="EMBL/GenBank/DDBJ databases">
        <title>Genome sequence of Adhaeribacter sp. M2.</title>
        <authorList>
            <person name="Srinivasan S."/>
        </authorList>
    </citation>
    <scope>NUCLEOTIDE SEQUENCE [LARGE SCALE GENOMIC DNA]</scope>
    <source>
        <strain evidence="3 4">M2</strain>
    </source>
</reference>
<dbReference type="Proteomes" id="UP000326570">
    <property type="component" value="Unassembled WGS sequence"/>
</dbReference>
<evidence type="ECO:0000259" key="2">
    <source>
        <dbReference type="Pfam" id="PF18962"/>
    </source>
</evidence>
<dbReference type="Pfam" id="PF18962">
    <property type="entry name" value="Por_Secre_tail"/>
    <property type="match status" value="1"/>
</dbReference>